<evidence type="ECO:0000313" key="1">
    <source>
        <dbReference type="EMBL" id="DAF43196.1"/>
    </source>
</evidence>
<organism evidence="1">
    <name type="scientific">Siphoviridae sp. ctLeh52</name>
    <dbReference type="NCBI Taxonomy" id="2827849"/>
    <lineage>
        <taxon>Viruses</taxon>
        <taxon>Duplodnaviria</taxon>
        <taxon>Heunggongvirae</taxon>
        <taxon>Uroviricota</taxon>
        <taxon>Caudoviricetes</taxon>
    </lineage>
</organism>
<reference evidence="1" key="1">
    <citation type="journal article" date="2021" name="Proc. Natl. Acad. Sci. U.S.A.">
        <title>A Catalog of Tens of Thousands of Viruses from Human Metagenomes Reveals Hidden Associations with Chronic Diseases.</title>
        <authorList>
            <person name="Tisza M.J."/>
            <person name="Buck C.B."/>
        </authorList>
    </citation>
    <scope>NUCLEOTIDE SEQUENCE</scope>
    <source>
        <strain evidence="1">CtLeh52</strain>
    </source>
</reference>
<proteinExistence type="predicted"/>
<accession>A0A8S5RWQ7</accession>
<name>A0A8S5RWQ7_9CAUD</name>
<dbReference type="EMBL" id="BK032499">
    <property type="protein sequence ID" value="DAF43196.1"/>
    <property type="molecule type" value="Genomic_DNA"/>
</dbReference>
<protein>
    <submittedName>
        <fullName evidence="1">Uncharacterized protein</fullName>
    </submittedName>
</protein>
<sequence length="78" mass="8895">MNMMNPMQMLRGMGSPRQFIQNMMGNSQIMSNDMVKNAYGMAQKGDFQGVEDLARNICKTQGINPDDVMRQIKSQFPF</sequence>